<evidence type="ECO:0000256" key="20">
    <source>
        <dbReference type="ARBA" id="ARBA00048002"/>
    </source>
</evidence>
<dbReference type="InterPro" id="IPR003563">
    <property type="entry name" value="8ODP"/>
</dbReference>
<keyword evidence="6 25" id="KW-0378">Hydrolase</keyword>
<dbReference type="PROSITE" id="PS00893">
    <property type="entry name" value="NUDIX_BOX"/>
    <property type="match status" value="1"/>
</dbReference>
<evidence type="ECO:0000256" key="4">
    <source>
        <dbReference type="ARBA" id="ARBA00011245"/>
    </source>
</evidence>
<dbReference type="InterPro" id="IPR000086">
    <property type="entry name" value="NUDIX_hydrolase_dom"/>
</dbReference>
<evidence type="ECO:0000256" key="6">
    <source>
        <dbReference type="ARBA" id="ARBA00022801"/>
    </source>
</evidence>
<dbReference type="PRINTS" id="PR01403">
    <property type="entry name" value="8OXTPHPHTASE"/>
</dbReference>
<keyword evidence="7" id="KW-0460">Magnesium</keyword>
<comment type="catalytic activity">
    <reaction evidence="20">
        <text>N(6)-methyl-ATP + H2O = N(6)-methyl-AMP + diphosphate + H(+)</text>
        <dbReference type="Rhea" id="RHEA:67608"/>
        <dbReference type="ChEBI" id="CHEBI:15377"/>
        <dbReference type="ChEBI" id="CHEBI:15378"/>
        <dbReference type="ChEBI" id="CHEBI:33019"/>
        <dbReference type="ChEBI" id="CHEBI:144842"/>
        <dbReference type="ChEBI" id="CHEBI:172873"/>
    </reaction>
    <physiologicalReaction direction="left-to-right" evidence="20">
        <dbReference type="Rhea" id="RHEA:67609"/>
    </physiologicalReaction>
</comment>
<evidence type="ECO:0000256" key="17">
    <source>
        <dbReference type="ARBA" id="ARBA00030682"/>
    </source>
</evidence>
<dbReference type="GO" id="GO:0046872">
    <property type="term" value="F:metal ion binding"/>
    <property type="evidence" value="ECO:0007669"/>
    <property type="project" value="UniProtKB-KW"/>
</dbReference>
<comment type="function">
    <text evidence="23">Oxidized purine nucleoside triphosphate hydrolase which is a prominent sanitizer of the oxidized nucleotide pool. Catalyzes the hydrolysis of 2-oxo-dATP (2-hydroxy-dATP) into 2-oxo-dAMP. Also has a significant hydrolase activity toward 2-oxo-ATP, 8-oxo-dGTP and 8-oxo-dATP. Through the hydrolysis of oxidized purine nucleoside triphosphates, prevents their incorporation into DNA and the subsequent transversions A:T to C:G and G:C to T:A. Also catalyzes the hydrolysis of methylated purine nucleoside triphosphate preventing their integration into DNA. Through this antimutagenic activity protects cells from oxidative stress.</text>
</comment>
<comment type="cofactor">
    <cofactor evidence="1">
        <name>Mg(2+)</name>
        <dbReference type="ChEBI" id="CHEBI:18420"/>
    </cofactor>
</comment>
<reference evidence="25 26" key="1">
    <citation type="submission" date="2020-06" db="EMBL/GenBank/DDBJ databases">
        <authorList>
            <person name="Li R."/>
            <person name="Bekaert M."/>
        </authorList>
    </citation>
    <scope>NUCLEOTIDE SEQUENCE [LARGE SCALE GENOMIC DNA]</scope>
    <source>
        <strain evidence="26">wild</strain>
    </source>
</reference>
<evidence type="ECO:0000313" key="25">
    <source>
        <dbReference type="EMBL" id="CAC5402304.1"/>
    </source>
</evidence>
<dbReference type="OrthoDB" id="408303at2759"/>
<evidence type="ECO:0000256" key="15">
    <source>
        <dbReference type="ARBA" id="ARBA00029673"/>
    </source>
</evidence>
<dbReference type="Pfam" id="PF00293">
    <property type="entry name" value="NUDIX"/>
    <property type="match status" value="1"/>
</dbReference>
<dbReference type="GO" id="GO:0008413">
    <property type="term" value="F:8-oxo-7,8-dihydroguanosine triphosphate pyrophosphatase activity"/>
    <property type="evidence" value="ECO:0007669"/>
    <property type="project" value="InterPro"/>
</dbReference>
<gene>
    <name evidence="25" type="ORF">MCOR_36265</name>
</gene>
<dbReference type="SUPFAM" id="SSF55811">
    <property type="entry name" value="Nudix"/>
    <property type="match status" value="1"/>
</dbReference>
<keyword evidence="8" id="KW-0539">Nucleus</keyword>
<dbReference type="PANTHER" id="PTHR43758">
    <property type="entry name" value="7,8-DIHYDRO-8-OXOGUANINE TRIPHOSPHATASE"/>
    <property type="match status" value="1"/>
</dbReference>
<proteinExistence type="inferred from homology"/>
<feature type="domain" description="Nudix hydrolase" evidence="24">
    <location>
        <begin position="39"/>
        <end position="188"/>
    </location>
</feature>
<evidence type="ECO:0000256" key="21">
    <source>
        <dbReference type="ARBA" id="ARBA00048894"/>
    </source>
</evidence>
<dbReference type="GO" id="GO:0042262">
    <property type="term" value="P:DNA protection"/>
    <property type="evidence" value="ECO:0007669"/>
    <property type="project" value="InterPro"/>
</dbReference>
<keyword evidence="5" id="KW-0479">Metal-binding</keyword>
<dbReference type="GO" id="GO:0008828">
    <property type="term" value="F:dATP diphosphatase activity"/>
    <property type="evidence" value="ECO:0007669"/>
    <property type="project" value="UniProtKB-EC"/>
</dbReference>
<dbReference type="EMBL" id="CACVKT020006490">
    <property type="protein sequence ID" value="CAC5402304.1"/>
    <property type="molecule type" value="Genomic_DNA"/>
</dbReference>
<evidence type="ECO:0000256" key="23">
    <source>
        <dbReference type="ARBA" id="ARBA00053094"/>
    </source>
</evidence>
<organism evidence="25 26">
    <name type="scientific">Mytilus coruscus</name>
    <name type="common">Sea mussel</name>
    <dbReference type="NCBI Taxonomy" id="42192"/>
    <lineage>
        <taxon>Eukaryota</taxon>
        <taxon>Metazoa</taxon>
        <taxon>Spiralia</taxon>
        <taxon>Lophotrochozoa</taxon>
        <taxon>Mollusca</taxon>
        <taxon>Bivalvia</taxon>
        <taxon>Autobranchia</taxon>
        <taxon>Pteriomorphia</taxon>
        <taxon>Mytilida</taxon>
        <taxon>Mytiloidea</taxon>
        <taxon>Mytilidae</taxon>
        <taxon>Mytilinae</taxon>
        <taxon>Mytilus</taxon>
    </lineage>
</organism>
<name>A0A6J8D5A8_MYTCO</name>
<dbReference type="PANTHER" id="PTHR43758:SF2">
    <property type="entry name" value="OXIDIZED PURINE NUCLEOSIDE TRIPHOSPHATE HYDROLASE"/>
    <property type="match status" value="1"/>
</dbReference>
<evidence type="ECO:0000256" key="11">
    <source>
        <dbReference type="ARBA" id="ARBA00024486"/>
    </source>
</evidence>
<comment type="catalytic activity">
    <reaction evidence="10">
        <text>2-oxo-dATP + H2O = 2-oxo-dAMP + diphosphate + H(+)</text>
        <dbReference type="Rhea" id="RHEA:31583"/>
        <dbReference type="ChEBI" id="CHEBI:15377"/>
        <dbReference type="ChEBI" id="CHEBI:15378"/>
        <dbReference type="ChEBI" id="CHEBI:33019"/>
        <dbReference type="ChEBI" id="CHEBI:63212"/>
        <dbReference type="ChEBI" id="CHEBI:77897"/>
        <dbReference type="EC" id="3.6.1.56"/>
    </reaction>
    <physiologicalReaction direction="left-to-right" evidence="10">
        <dbReference type="Rhea" id="RHEA:31584"/>
    </physiologicalReaction>
</comment>
<sequence>MNRIVLLAFFLTQINFHFILYLVSRRCYPIENFELVSVYAREVTSVVLINTVRYAQAKMIKILTLVLVRDGKRILLGMKKRGFGEGRWNGFGGKVEKQETVIDGAKRELREECGLVSNILEKIGLLKFEFVGDPQLLEVHVFTTEQFTGTVEESSEMRPEWFDTTNIPFDKMWPDDKLWFPLYLKGQKFSGYFLFQGHDNILKYTLDEVDDL</sequence>
<comment type="catalytic activity">
    <reaction evidence="21">
        <text>O(6)-methyl-dGTP + H2O = O(6)-methyl-dGMP + diphosphate + H(+)</text>
        <dbReference type="Rhea" id="RHEA:67600"/>
        <dbReference type="ChEBI" id="CHEBI:15377"/>
        <dbReference type="ChEBI" id="CHEBI:15378"/>
        <dbReference type="ChEBI" id="CHEBI:33019"/>
        <dbReference type="ChEBI" id="CHEBI:169974"/>
        <dbReference type="ChEBI" id="CHEBI:169975"/>
    </reaction>
    <physiologicalReaction direction="left-to-right" evidence="21">
        <dbReference type="Rhea" id="RHEA:67601"/>
    </physiologicalReaction>
</comment>
<evidence type="ECO:0000256" key="9">
    <source>
        <dbReference type="ARBA" id="ARBA00024448"/>
    </source>
</evidence>
<dbReference type="AlphaFoldDB" id="A0A6J8D5A8"/>
<dbReference type="GO" id="GO:0005634">
    <property type="term" value="C:nucleus"/>
    <property type="evidence" value="ECO:0007669"/>
    <property type="project" value="UniProtKB-SubCell"/>
</dbReference>
<dbReference type="EC" id="3.6.1.56" evidence="13"/>
<evidence type="ECO:0000256" key="18">
    <source>
        <dbReference type="ARBA" id="ARBA00031927"/>
    </source>
</evidence>
<comment type="catalytic activity">
    <reaction evidence="9">
        <text>8-oxo-dATP + H2O = 8-oxo-dAMP + diphosphate + H(+)</text>
        <dbReference type="Rhea" id="RHEA:65396"/>
        <dbReference type="ChEBI" id="CHEBI:15377"/>
        <dbReference type="ChEBI" id="CHEBI:15378"/>
        <dbReference type="ChEBI" id="CHEBI:33019"/>
        <dbReference type="ChEBI" id="CHEBI:71361"/>
        <dbReference type="ChEBI" id="CHEBI:172871"/>
    </reaction>
    <physiologicalReaction direction="left-to-right" evidence="9">
        <dbReference type="Rhea" id="RHEA:65397"/>
    </physiologicalReaction>
</comment>
<comment type="subunit">
    <text evidence="4">Monomer.</text>
</comment>
<dbReference type="InterPro" id="IPR020084">
    <property type="entry name" value="NUDIX_hydrolase_CS"/>
</dbReference>
<evidence type="ECO:0000256" key="16">
    <source>
        <dbReference type="ARBA" id="ARBA00030634"/>
    </source>
</evidence>
<comment type="catalytic activity">
    <reaction evidence="12">
        <text>2-oxo-ATP + H2O = 2-oxo-AMP + diphosphate + H(+)</text>
        <dbReference type="Rhea" id="RHEA:67392"/>
        <dbReference type="ChEBI" id="CHEBI:15377"/>
        <dbReference type="ChEBI" id="CHEBI:15378"/>
        <dbReference type="ChEBI" id="CHEBI:33019"/>
        <dbReference type="ChEBI" id="CHEBI:71395"/>
        <dbReference type="ChEBI" id="CHEBI:172878"/>
    </reaction>
    <physiologicalReaction direction="left-to-right" evidence="12">
        <dbReference type="Rhea" id="RHEA:67393"/>
    </physiologicalReaction>
</comment>
<evidence type="ECO:0000313" key="26">
    <source>
        <dbReference type="Proteomes" id="UP000507470"/>
    </source>
</evidence>
<evidence type="ECO:0000256" key="13">
    <source>
        <dbReference type="ARBA" id="ARBA00026103"/>
    </source>
</evidence>
<comment type="similarity">
    <text evidence="3">Belongs to the Nudix hydrolase family.</text>
</comment>
<dbReference type="Gene3D" id="3.90.79.10">
    <property type="entry name" value="Nucleoside Triphosphate Pyrophosphohydrolase"/>
    <property type="match status" value="1"/>
</dbReference>
<dbReference type="GO" id="GO:0005737">
    <property type="term" value="C:cytoplasm"/>
    <property type="evidence" value="ECO:0007669"/>
    <property type="project" value="TreeGrafter"/>
</dbReference>
<evidence type="ECO:0000256" key="7">
    <source>
        <dbReference type="ARBA" id="ARBA00022842"/>
    </source>
</evidence>
<dbReference type="PROSITE" id="PS51462">
    <property type="entry name" value="NUDIX"/>
    <property type="match status" value="1"/>
</dbReference>
<comment type="subcellular location">
    <subcellularLocation>
        <location evidence="2">Nucleus</location>
    </subcellularLocation>
</comment>
<keyword evidence="26" id="KW-1185">Reference proteome</keyword>
<dbReference type="Proteomes" id="UP000507470">
    <property type="component" value="Unassembled WGS sequence"/>
</dbReference>
<evidence type="ECO:0000256" key="10">
    <source>
        <dbReference type="ARBA" id="ARBA00024459"/>
    </source>
</evidence>
<comment type="catalytic activity">
    <reaction evidence="11">
        <text>8-oxo-dGTP + H2O = 8-oxo-dGMP + diphosphate + H(+)</text>
        <dbReference type="Rhea" id="RHEA:31575"/>
        <dbReference type="ChEBI" id="CHEBI:15377"/>
        <dbReference type="ChEBI" id="CHEBI:15378"/>
        <dbReference type="ChEBI" id="CHEBI:33019"/>
        <dbReference type="ChEBI" id="CHEBI:63224"/>
        <dbReference type="ChEBI" id="CHEBI:77896"/>
    </reaction>
    <physiologicalReaction direction="left-to-right" evidence="11">
        <dbReference type="Rhea" id="RHEA:31576"/>
    </physiologicalReaction>
</comment>
<dbReference type="CDD" id="cd03427">
    <property type="entry name" value="NUDIX_MTH1_Nudt1"/>
    <property type="match status" value="1"/>
</dbReference>
<evidence type="ECO:0000256" key="8">
    <source>
        <dbReference type="ARBA" id="ARBA00023242"/>
    </source>
</evidence>
<dbReference type="InterPro" id="IPR015797">
    <property type="entry name" value="NUDIX_hydrolase-like_dom_sf"/>
</dbReference>
<evidence type="ECO:0000256" key="5">
    <source>
        <dbReference type="ARBA" id="ARBA00022723"/>
    </source>
</evidence>
<protein>
    <recommendedName>
        <fullName evidence="14">Oxidized purine nucleoside triphosphate hydrolase</fullName>
        <ecNumber evidence="13">3.6.1.56</ecNumber>
    </recommendedName>
    <alternativeName>
        <fullName evidence="18">2-hydroxy-dATP diphosphatase</fullName>
    </alternativeName>
    <alternativeName>
        <fullName evidence="17">7,8-dihydro-8-oxoguanine triphosphatase</fullName>
    </alternativeName>
    <alternativeName>
        <fullName evidence="16">8-oxo-dGTPase</fullName>
    </alternativeName>
    <alternativeName>
        <fullName evidence="19">Methylated purine nucleoside triphosphate hydrolase</fullName>
    </alternativeName>
    <alternativeName>
        <fullName evidence="15">Nucleoside diphosphate-linked moiety X motif 1</fullName>
    </alternativeName>
</protein>
<evidence type="ECO:0000259" key="24">
    <source>
        <dbReference type="PROSITE" id="PS51462"/>
    </source>
</evidence>
<evidence type="ECO:0000256" key="14">
    <source>
        <dbReference type="ARBA" id="ARBA00026218"/>
    </source>
</evidence>
<evidence type="ECO:0000256" key="12">
    <source>
        <dbReference type="ARBA" id="ARBA00024596"/>
    </source>
</evidence>
<evidence type="ECO:0000256" key="22">
    <source>
        <dbReference type="ARBA" id="ARBA00049032"/>
    </source>
</evidence>
<evidence type="ECO:0000256" key="2">
    <source>
        <dbReference type="ARBA" id="ARBA00004123"/>
    </source>
</evidence>
<evidence type="ECO:0000256" key="1">
    <source>
        <dbReference type="ARBA" id="ARBA00001946"/>
    </source>
</evidence>
<comment type="catalytic activity">
    <reaction evidence="22">
        <text>N(6)-methyl-dATP + H2O = N(6)-methyl-dAMP + diphosphate + H(+)</text>
        <dbReference type="Rhea" id="RHEA:67604"/>
        <dbReference type="ChEBI" id="CHEBI:15377"/>
        <dbReference type="ChEBI" id="CHEBI:15378"/>
        <dbReference type="ChEBI" id="CHEBI:33019"/>
        <dbReference type="ChEBI" id="CHEBI:169976"/>
        <dbReference type="ChEBI" id="CHEBI:172872"/>
    </reaction>
    <physiologicalReaction direction="left-to-right" evidence="22">
        <dbReference type="Rhea" id="RHEA:67605"/>
    </physiologicalReaction>
</comment>
<accession>A0A6J8D5A8</accession>
<evidence type="ECO:0000256" key="19">
    <source>
        <dbReference type="ARBA" id="ARBA00032071"/>
    </source>
</evidence>
<evidence type="ECO:0000256" key="3">
    <source>
        <dbReference type="ARBA" id="ARBA00005582"/>
    </source>
</evidence>